<dbReference type="GO" id="GO:0005524">
    <property type="term" value="F:ATP binding"/>
    <property type="evidence" value="ECO:0007669"/>
    <property type="project" value="UniProtKB-KW"/>
</dbReference>
<feature type="transmembrane region" description="Helical" evidence="4">
    <location>
        <begin position="207"/>
        <end position="229"/>
    </location>
</feature>
<evidence type="ECO:0000256" key="4">
    <source>
        <dbReference type="SAM" id="Phobius"/>
    </source>
</evidence>
<dbReference type="SUPFAM" id="SSF48334">
    <property type="entry name" value="DNA repair protein MutS, domain III"/>
    <property type="match status" value="1"/>
</dbReference>
<dbReference type="GO" id="GO:0006298">
    <property type="term" value="P:mismatch repair"/>
    <property type="evidence" value="ECO:0007669"/>
    <property type="project" value="InterPro"/>
</dbReference>
<dbReference type="PANTHER" id="PTHR11361:SF99">
    <property type="entry name" value="DNA MISMATCH REPAIR PROTEIN"/>
    <property type="match status" value="1"/>
</dbReference>
<proteinExistence type="predicted"/>
<dbReference type="SUPFAM" id="SSF52540">
    <property type="entry name" value="P-loop containing nucleoside triphosphate hydrolases"/>
    <property type="match status" value="1"/>
</dbReference>
<sequence length="597" mass="67138">MVVEPEAAYQGRLQEVSAAILLLEGRDRKFLRVRSILGVVSIGLGVLCIGRSDVVSWYWMLLPLTVFLIVLPFDRSCLAQLSRLRQVRGFHESRLRRLKRDFSGESEFGSAYDDESHPWIRDLDVFGRGSLFQLLNECRTRPGQKVLAGWMTTVPEASEIRVRQARAQGLKQALRLRESLACIPEARGWESAERLLKSWVREPAEPISVGIILWALLIGLASVVVLGLMVRDPMLFRWLPVLALLQLPAIIMTRRQIQRTTGIMDDVDTALRQFSLVIAAFEAHPVEEPAVRDLMNRFHTEDGTASAAIRRLGRLTAWLNNATRNQFFAPIAWFCGLFVLLTHRIECWRRRYGVEVADWLETVACLEATISVAGYCFDHPRDCVPEILEERAELNAEDLGHPLLPESVCVRNSVQLTPEAPLMLISGSNMSGKSTFLRSIGTSIVLSFCGSVVRATRFQTHPFQLATAMRVSDSLQEGRSLFFSVVQRLKSVVDLTTGSRTVLFLLDEILHGTNSHDRRRGAEAVIRSLVDRRAVGIVTTHDLALTRIADSMPGLAVNKHFEDTVVEGTMLFDYRLRDGVVERSNAIELMRMLGLDV</sequence>
<reference evidence="6 7" key="2">
    <citation type="submission" date="2019-08" db="EMBL/GenBank/DDBJ databases">
        <authorList>
            <person name="Henke P."/>
        </authorList>
    </citation>
    <scope>NUCLEOTIDE SEQUENCE [LARGE SCALE GENOMIC DNA]</scope>
    <source>
        <strain evidence="6">Phe10_nw2017</strain>
    </source>
</reference>
<name>A0A5C6MDK9_9PLAN</name>
<dbReference type="InterPro" id="IPR036187">
    <property type="entry name" value="DNA_mismatch_repair_MutS_sf"/>
</dbReference>
<dbReference type="InterPro" id="IPR027417">
    <property type="entry name" value="P-loop_NTPase"/>
</dbReference>
<evidence type="ECO:0000256" key="2">
    <source>
        <dbReference type="ARBA" id="ARBA00022840"/>
    </source>
</evidence>
<comment type="caution">
    <text evidence="6">The sequence shown here is derived from an EMBL/GenBank/DDBJ whole genome shotgun (WGS) entry which is preliminary data.</text>
</comment>
<keyword evidence="3" id="KW-0238">DNA-binding</keyword>
<evidence type="ECO:0000313" key="6">
    <source>
        <dbReference type="EMBL" id="TWW12372.1"/>
    </source>
</evidence>
<keyword evidence="4" id="KW-0812">Transmembrane</keyword>
<gene>
    <name evidence="6" type="ORF">E3A20_01800</name>
</gene>
<feature type="transmembrane region" description="Helical" evidence="4">
    <location>
        <begin position="31"/>
        <end position="50"/>
    </location>
</feature>
<keyword evidence="2" id="KW-0067">ATP-binding</keyword>
<feature type="transmembrane region" description="Helical" evidence="4">
    <location>
        <begin position="56"/>
        <end position="73"/>
    </location>
</feature>
<keyword evidence="1" id="KW-0547">Nucleotide-binding</keyword>
<keyword evidence="4" id="KW-0472">Membrane</keyword>
<organism evidence="6 7">
    <name type="scientific">Planctomyces bekefii</name>
    <dbReference type="NCBI Taxonomy" id="1653850"/>
    <lineage>
        <taxon>Bacteria</taxon>
        <taxon>Pseudomonadati</taxon>
        <taxon>Planctomycetota</taxon>
        <taxon>Planctomycetia</taxon>
        <taxon>Planctomycetales</taxon>
        <taxon>Planctomycetaceae</taxon>
        <taxon>Planctomyces</taxon>
    </lineage>
</organism>
<dbReference type="Gene3D" id="3.40.50.300">
    <property type="entry name" value="P-loop containing nucleotide triphosphate hydrolases"/>
    <property type="match status" value="1"/>
</dbReference>
<dbReference type="PANTHER" id="PTHR11361">
    <property type="entry name" value="DNA MISMATCH REPAIR PROTEIN MUTS FAMILY MEMBER"/>
    <property type="match status" value="1"/>
</dbReference>
<dbReference type="AlphaFoldDB" id="A0A5C6MDK9"/>
<dbReference type="GO" id="GO:0030983">
    <property type="term" value="F:mismatched DNA binding"/>
    <property type="evidence" value="ECO:0007669"/>
    <property type="project" value="InterPro"/>
</dbReference>
<feature type="domain" description="DNA mismatch repair proteins mutS family" evidence="5">
    <location>
        <begin position="420"/>
        <end position="596"/>
    </location>
</feature>
<keyword evidence="7" id="KW-1185">Reference proteome</keyword>
<evidence type="ECO:0000313" key="7">
    <source>
        <dbReference type="Proteomes" id="UP000321083"/>
    </source>
</evidence>
<dbReference type="InterPro" id="IPR000432">
    <property type="entry name" value="DNA_mismatch_repair_MutS_C"/>
</dbReference>
<dbReference type="SMART" id="SM00534">
    <property type="entry name" value="MUTSac"/>
    <property type="match status" value="1"/>
</dbReference>
<reference evidence="6 7" key="1">
    <citation type="submission" date="2019-08" db="EMBL/GenBank/DDBJ databases">
        <title>100 year-old enigma solved: identification of Planctomyces bekefii, the type genus and species of the phylum Planctomycetes.</title>
        <authorList>
            <person name="Svetlana D.N."/>
            <person name="Overmann J."/>
        </authorList>
    </citation>
    <scope>NUCLEOTIDE SEQUENCE [LARGE SCALE GENOMIC DNA]</scope>
    <source>
        <strain evidence="6">Phe10_nw2017</strain>
    </source>
</reference>
<dbReference type="Proteomes" id="UP000321083">
    <property type="component" value="Unassembled WGS sequence"/>
</dbReference>
<dbReference type="Gene3D" id="1.10.1420.10">
    <property type="match status" value="1"/>
</dbReference>
<dbReference type="GO" id="GO:0005829">
    <property type="term" value="C:cytosol"/>
    <property type="evidence" value="ECO:0007669"/>
    <property type="project" value="TreeGrafter"/>
</dbReference>
<evidence type="ECO:0000259" key="5">
    <source>
        <dbReference type="SMART" id="SM00534"/>
    </source>
</evidence>
<dbReference type="InterPro" id="IPR045076">
    <property type="entry name" value="MutS"/>
</dbReference>
<protein>
    <submittedName>
        <fullName evidence="6">DNA mismatch repair protein MutS</fullName>
    </submittedName>
</protein>
<keyword evidence="4" id="KW-1133">Transmembrane helix</keyword>
<dbReference type="GO" id="GO:0140664">
    <property type="term" value="F:ATP-dependent DNA damage sensor activity"/>
    <property type="evidence" value="ECO:0007669"/>
    <property type="project" value="InterPro"/>
</dbReference>
<evidence type="ECO:0000256" key="1">
    <source>
        <dbReference type="ARBA" id="ARBA00022741"/>
    </source>
</evidence>
<evidence type="ECO:0000256" key="3">
    <source>
        <dbReference type="ARBA" id="ARBA00023125"/>
    </source>
</evidence>
<accession>A0A5C6MDK9</accession>
<dbReference type="EMBL" id="SRHE01000016">
    <property type="protein sequence ID" value="TWW12372.1"/>
    <property type="molecule type" value="Genomic_DNA"/>
</dbReference>
<dbReference type="Pfam" id="PF00488">
    <property type="entry name" value="MutS_V"/>
    <property type="match status" value="1"/>
</dbReference>